<protein>
    <submittedName>
        <fullName evidence="2">Uncharacterized protein</fullName>
    </submittedName>
</protein>
<feature type="signal peptide" evidence="1">
    <location>
        <begin position="1"/>
        <end position="25"/>
    </location>
</feature>
<evidence type="ECO:0000256" key="1">
    <source>
        <dbReference type="SAM" id="SignalP"/>
    </source>
</evidence>
<evidence type="ECO:0000313" key="2">
    <source>
        <dbReference type="EMBL" id="PBK89569.1"/>
    </source>
</evidence>
<feature type="chain" id="PRO_5013688941" evidence="1">
    <location>
        <begin position="26"/>
        <end position="57"/>
    </location>
</feature>
<accession>A0A2H3D2R1</accession>
<gene>
    <name evidence="2" type="ORF">ARMGADRAFT_1015181</name>
</gene>
<sequence length="57" mass="6185">MTSKVAPLWCLYACVLFVISVLVCSEVTTFNHQVSYRGLVVGMRSTDEDAVSGLSNS</sequence>
<dbReference type="Proteomes" id="UP000217790">
    <property type="component" value="Unassembled WGS sequence"/>
</dbReference>
<reference evidence="3" key="1">
    <citation type="journal article" date="2017" name="Nat. Ecol. Evol.">
        <title>Genome expansion and lineage-specific genetic innovations in the forest pathogenic fungi Armillaria.</title>
        <authorList>
            <person name="Sipos G."/>
            <person name="Prasanna A.N."/>
            <person name="Walter M.C."/>
            <person name="O'Connor E."/>
            <person name="Balint B."/>
            <person name="Krizsan K."/>
            <person name="Kiss B."/>
            <person name="Hess J."/>
            <person name="Varga T."/>
            <person name="Slot J."/>
            <person name="Riley R."/>
            <person name="Boka B."/>
            <person name="Rigling D."/>
            <person name="Barry K."/>
            <person name="Lee J."/>
            <person name="Mihaltcheva S."/>
            <person name="LaButti K."/>
            <person name="Lipzen A."/>
            <person name="Waldron R."/>
            <person name="Moloney N.M."/>
            <person name="Sperisen C."/>
            <person name="Kredics L."/>
            <person name="Vagvoelgyi C."/>
            <person name="Patrignani A."/>
            <person name="Fitzpatrick D."/>
            <person name="Nagy I."/>
            <person name="Doyle S."/>
            <person name="Anderson J.B."/>
            <person name="Grigoriev I.V."/>
            <person name="Gueldener U."/>
            <person name="Muensterkoetter M."/>
            <person name="Nagy L.G."/>
        </authorList>
    </citation>
    <scope>NUCLEOTIDE SEQUENCE [LARGE SCALE GENOMIC DNA]</scope>
    <source>
        <strain evidence="3">Ar21-2</strain>
    </source>
</reference>
<proteinExistence type="predicted"/>
<evidence type="ECO:0000313" key="3">
    <source>
        <dbReference type="Proteomes" id="UP000217790"/>
    </source>
</evidence>
<name>A0A2H3D2R1_ARMGA</name>
<organism evidence="2 3">
    <name type="scientific">Armillaria gallica</name>
    <name type="common">Bulbous honey fungus</name>
    <name type="synonym">Armillaria bulbosa</name>
    <dbReference type="NCBI Taxonomy" id="47427"/>
    <lineage>
        <taxon>Eukaryota</taxon>
        <taxon>Fungi</taxon>
        <taxon>Dikarya</taxon>
        <taxon>Basidiomycota</taxon>
        <taxon>Agaricomycotina</taxon>
        <taxon>Agaricomycetes</taxon>
        <taxon>Agaricomycetidae</taxon>
        <taxon>Agaricales</taxon>
        <taxon>Marasmiineae</taxon>
        <taxon>Physalacriaceae</taxon>
        <taxon>Armillaria</taxon>
    </lineage>
</organism>
<keyword evidence="3" id="KW-1185">Reference proteome</keyword>
<dbReference type="InParanoid" id="A0A2H3D2R1"/>
<dbReference type="AlphaFoldDB" id="A0A2H3D2R1"/>
<keyword evidence="1" id="KW-0732">Signal</keyword>
<dbReference type="EMBL" id="KZ293668">
    <property type="protein sequence ID" value="PBK89569.1"/>
    <property type="molecule type" value="Genomic_DNA"/>
</dbReference>
<dbReference type="OrthoDB" id="10511122at2759"/>